<gene>
    <name evidence="3" type="primary">eif6</name>
    <name evidence="4" type="ordered locus">Igag_1412</name>
</gene>
<dbReference type="Proteomes" id="UP000001304">
    <property type="component" value="Chromosome"/>
</dbReference>
<dbReference type="SMART" id="SM00654">
    <property type="entry name" value="eIF6"/>
    <property type="match status" value="1"/>
</dbReference>
<dbReference type="InterPro" id="IPR002769">
    <property type="entry name" value="eIF6"/>
</dbReference>
<comment type="similarity">
    <text evidence="3">Belongs to the eIF-6 family.</text>
</comment>
<dbReference type="HOGENOM" id="CLU_071894_1_0_2"/>
<keyword evidence="1 3" id="KW-0396">Initiation factor</keyword>
<dbReference type="STRING" id="583356.Igag_1412"/>
<name>E0SQF9_IGNAA</name>
<dbReference type="SUPFAM" id="SSF55909">
    <property type="entry name" value="Pentein"/>
    <property type="match status" value="1"/>
</dbReference>
<accession>E0SQF9</accession>
<dbReference type="Pfam" id="PF01912">
    <property type="entry name" value="eIF-6"/>
    <property type="match status" value="1"/>
</dbReference>
<evidence type="ECO:0000313" key="4">
    <source>
        <dbReference type="EMBL" id="ADM28215.1"/>
    </source>
</evidence>
<dbReference type="KEGG" id="iag:Igag_1412"/>
<dbReference type="NCBIfam" id="TIGR00323">
    <property type="entry name" value="eIF-6"/>
    <property type="match status" value="1"/>
</dbReference>
<comment type="function">
    <text evidence="3">Binds to the 50S ribosomal subunit and prevents its association with the 30S ribosomal subunit to form the 70S initiation complex.</text>
</comment>
<dbReference type="GO" id="GO:0043022">
    <property type="term" value="F:ribosome binding"/>
    <property type="evidence" value="ECO:0007669"/>
    <property type="project" value="InterPro"/>
</dbReference>
<evidence type="ECO:0000256" key="2">
    <source>
        <dbReference type="ARBA" id="ARBA00022917"/>
    </source>
</evidence>
<dbReference type="GO" id="GO:0003743">
    <property type="term" value="F:translation initiation factor activity"/>
    <property type="evidence" value="ECO:0007669"/>
    <property type="project" value="UniProtKB-UniRule"/>
</dbReference>
<sequence length="221" mass="24133">MNIEKINYKGNPNIGVFMFSNDKITLVPKDTDDKILNIVAKVLGSRVLRITLGGMNIVGIFVAGNNKGLLLSPLVREDEYRLIKSSFDGNVAIVKTRFTAVGNVILVNDRAAYVHPDAFDELKNYVKEYLEVEIVEKGTIAEIPTVGSAAYVNNIGGIVHPEASDREIEYLSNLFGVKMDVGTVNFGIGFIRSGLVGNNRGLLVGDRTTGPEIMRISKIFG</sequence>
<evidence type="ECO:0000313" key="5">
    <source>
        <dbReference type="Proteomes" id="UP000001304"/>
    </source>
</evidence>
<reference evidence="4 5" key="1">
    <citation type="journal article" date="2010" name="Stand. Genomic Sci.">
        <title>Complete genome sequence of Ignisphaera aggregans type strain (AQ1.S1).</title>
        <authorList>
            <person name="Goker M."/>
            <person name="Held B."/>
            <person name="Lapidus A."/>
            <person name="Nolan M."/>
            <person name="Spring S."/>
            <person name="Yasawong M."/>
            <person name="Lucas S."/>
            <person name="Glavina Del Rio T."/>
            <person name="Tice H."/>
            <person name="Cheng J.F."/>
            <person name="Goodwin L."/>
            <person name="Tapia R."/>
            <person name="Pitluck S."/>
            <person name="Liolios K."/>
            <person name="Ivanova N."/>
            <person name="Mavromatis K."/>
            <person name="Mikhailova N."/>
            <person name="Pati A."/>
            <person name="Chen A."/>
            <person name="Palaniappan K."/>
            <person name="Brambilla E."/>
            <person name="Land M."/>
            <person name="Hauser L."/>
            <person name="Chang Y.J."/>
            <person name="Jeffries C.D."/>
            <person name="Brettin T."/>
            <person name="Detter J.C."/>
            <person name="Han C."/>
            <person name="Rohde M."/>
            <person name="Sikorski J."/>
            <person name="Woyke T."/>
            <person name="Bristow J."/>
            <person name="Eisen J.A."/>
            <person name="Markowitz V."/>
            <person name="Hugenholtz P."/>
            <person name="Kyrpides N.C."/>
            <person name="Klenk H.P."/>
        </authorList>
    </citation>
    <scope>NUCLEOTIDE SEQUENCE [LARGE SCALE GENOMIC DNA]</scope>
    <source>
        <strain evidence="5">DSM 17230 / JCM 13409 / AQ1.S1</strain>
    </source>
</reference>
<dbReference type="GO" id="GO:0042256">
    <property type="term" value="P:cytosolic ribosome assembly"/>
    <property type="evidence" value="ECO:0007669"/>
    <property type="project" value="InterPro"/>
</dbReference>
<evidence type="ECO:0000256" key="3">
    <source>
        <dbReference type="HAMAP-Rule" id="MF_00032"/>
    </source>
</evidence>
<dbReference type="AlphaFoldDB" id="E0SQF9"/>
<dbReference type="PIRSF" id="PIRSF006413">
    <property type="entry name" value="IF-6"/>
    <property type="match status" value="1"/>
</dbReference>
<dbReference type="EMBL" id="CP002098">
    <property type="protein sequence ID" value="ADM28215.1"/>
    <property type="molecule type" value="Genomic_DNA"/>
</dbReference>
<protein>
    <recommendedName>
        <fullName evidence="3">Translation initiation factor 6</fullName>
        <shortName evidence="3">aIF-6</shortName>
    </recommendedName>
</protein>
<dbReference type="HAMAP" id="MF_00032">
    <property type="entry name" value="eIF_6"/>
    <property type="match status" value="1"/>
</dbReference>
<dbReference type="PANTHER" id="PTHR10784">
    <property type="entry name" value="TRANSLATION INITIATION FACTOR 6"/>
    <property type="match status" value="1"/>
</dbReference>
<organism evidence="4 5">
    <name type="scientific">Ignisphaera aggregans (strain DSM 17230 / JCM 13409 / AQ1.S1)</name>
    <dbReference type="NCBI Taxonomy" id="583356"/>
    <lineage>
        <taxon>Archaea</taxon>
        <taxon>Thermoproteota</taxon>
        <taxon>Thermoprotei</taxon>
        <taxon>Desulfurococcales</taxon>
        <taxon>Desulfurococcaceae</taxon>
        <taxon>Ignisphaera</taxon>
    </lineage>
</organism>
<dbReference type="Gene3D" id="3.75.10.10">
    <property type="entry name" value="L-arginine/glycine Amidinotransferase, Chain A"/>
    <property type="match status" value="1"/>
</dbReference>
<keyword evidence="2 3" id="KW-0648">Protein biosynthesis</keyword>
<evidence type="ECO:0000256" key="1">
    <source>
        <dbReference type="ARBA" id="ARBA00022540"/>
    </source>
</evidence>
<keyword evidence="5" id="KW-1185">Reference proteome</keyword>
<proteinExistence type="inferred from homology"/>